<evidence type="ECO:0000313" key="7">
    <source>
        <dbReference type="Proteomes" id="UP001165060"/>
    </source>
</evidence>
<feature type="non-terminal residue" evidence="6">
    <location>
        <position position="1"/>
    </location>
</feature>
<keyword evidence="3" id="KW-0862">Zinc</keyword>
<comment type="caution">
    <text evidence="6">The sequence shown here is derived from an EMBL/GenBank/DDBJ whole genome shotgun (WGS) entry which is preliminary data.</text>
</comment>
<dbReference type="InterPro" id="IPR043145">
    <property type="entry name" value="Znf_ZZ_sf"/>
</dbReference>
<feature type="compositionally biased region" description="Basic residues" evidence="4">
    <location>
        <begin position="172"/>
        <end position="182"/>
    </location>
</feature>
<keyword evidence="1" id="KW-0479">Metal-binding</keyword>
<dbReference type="EMBL" id="BRYB01003612">
    <property type="protein sequence ID" value="GMI39523.1"/>
    <property type="molecule type" value="Genomic_DNA"/>
</dbReference>
<dbReference type="SMART" id="SM00291">
    <property type="entry name" value="ZnF_ZZ"/>
    <property type="match status" value="1"/>
</dbReference>
<accession>A0ABQ6N350</accession>
<evidence type="ECO:0000256" key="3">
    <source>
        <dbReference type="ARBA" id="ARBA00022833"/>
    </source>
</evidence>
<evidence type="ECO:0000256" key="2">
    <source>
        <dbReference type="ARBA" id="ARBA00022771"/>
    </source>
</evidence>
<feature type="compositionally biased region" description="Low complexity" evidence="4">
    <location>
        <begin position="87"/>
        <end position="98"/>
    </location>
</feature>
<feature type="compositionally biased region" description="Pro residues" evidence="4">
    <location>
        <begin position="204"/>
        <end position="217"/>
    </location>
</feature>
<gene>
    <name evidence="6" type="ORF">TeGR_g11886</name>
</gene>
<keyword evidence="7" id="KW-1185">Reference proteome</keyword>
<feature type="region of interest" description="Disordered" evidence="4">
    <location>
        <begin position="79"/>
        <end position="102"/>
    </location>
</feature>
<dbReference type="InterPro" id="IPR052260">
    <property type="entry name" value="Autophagy_Rcpt_SigReg"/>
</dbReference>
<protein>
    <recommendedName>
        <fullName evidence="5">ZZ-type domain-containing protein</fullName>
    </recommendedName>
</protein>
<keyword evidence="2" id="KW-0863">Zinc-finger</keyword>
<dbReference type="Gene3D" id="3.30.60.90">
    <property type="match status" value="1"/>
</dbReference>
<evidence type="ECO:0000256" key="1">
    <source>
        <dbReference type="ARBA" id="ARBA00022723"/>
    </source>
</evidence>
<feature type="compositionally biased region" description="Polar residues" evidence="4">
    <location>
        <begin position="226"/>
        <end position="240"/>
    </location>
</feature>
<dbReference type="Proteomes" id="UP001165060">
    <property type="component" value="Unassembled WGS sequence"/>
</dbReference>
<dbReference type="PANTHER" id="PTHR15090">
    <property type="entry name" value="SEQUESTOSOME 1-RELATED"/>
    <property type="match status" value="1"/>
</dbReference>
<evidence type="ECO:0000256" key="4">
    <source>
        <dbReference type="SAM" id="MobiDB-lite"/>
    </source>
</evidence>
<feature type="domain" description="ZZ-type" evidence="5">
    <location>
        <begin position="100"/>
        <end position="143"/>
    </location>
</feature>
<feature type="non-terminal residue" evidence="6">
    <location>
        <position position="250"/>
    </location>
</feature>
<name>A0ABQ6N350_9STRA</name>
<reference evidence="6 7" key="1">
    <citation type="journal article" date="2023" name="Commun. Biol.">
        <title>Genome analysis of Parmales, the sister group of diatoms, reveals the evolutionary specialization of diatoms from phago-mixotrophs to photoautotrophs.</title>
        <authorList>
            <person name="Ban H."/>
            <person name="Sato S."/>
            <person name="Yoshikawa S."/>
            <person name="Yamada K."/>
            <person name="Nakamura Y."/>
            <person name="Ichinomiya M."/>
            <person name="Sato N."/>
            <person name="Blanc-Mathieu R."/>
            <person name="Endo H."/>
            <person name="Kuwata A."/>
            <person name="Ogata H."/>
        </authorList>
    </citation>
    <scope>NUCLEOTIDE SEQUENCE [LARGE SCALE GENOMIC DNA]</scope>
</reference>
<dbReference type="InterPro" id="IPR000433">
    <property type="entry name" value="Znf_ZZ"/>
</dbReference>
<evidence type="ECO:0000259" key="5">
    <source>
        <dbReference type="SMART" id="SM00291"/>
    </source>
</evidence>
<dbReference type="Pfam" id="PF00569">
    <property type="entry name" value="ZZ"/>
    <property type="match status" value="1"/>
</dbReference>
<proteinExistence type="predicted"/>
<feature type="compositionally biased region" description="Basic residues" evidence="4">
    <location>
        <begin position="191"/>
        <end position="203"/>
    </location>
</feature>
<dbReference type="SUPFAM" id="SSF57850">
    <property type="entry name" value="RING/U-box"/>
    <property type="match status" value="1"/>
</dbReference>
<dbReference type="PANTHER" id="PTHR15090:SF0">
    <property type="entry name" value="SEQUESTOSOME-1"/>
    <property type="match status" value="1"/>
</dbReference>
<feature type="region of interest" description="Disordered" evidence="4">
    <location>
        <begin position="172"/>
        <end position="240"/>
    </location>
</feature>
<organism evidence="6 7">
    <name type="scientific">Tetraparma gracilis</name>
    <dbReference type="NCBI Taxonomy" id="2962635"/>
    <lineage>
        <taxon>Eukaryota</taxon>
        <taxon>Sar</taxon>
        <taxon>Stramenopiles</taxon>
        <taxon>Ochrophyta</taxon>
        <taxon>Bolidophyceae</taxon>
        <taxon>Parmales</taxon>
        <taxon>Triparmaceae</taxon>
        <taxon>Tetraparma</taxon>
    </lineage>
</organism>
<sequence length="250" mass="26129">YTDGDGDRCVVITDDDVDVALEDFKAGVPGVFTVSAPAAVAAPPPPPPAAPASPAVPAIVKEVFDNISSAVEHVQRVAAESRERRSAPAASPPASAQATWHRRHTCDGCGTFPIYGARFKATELHDFDLCTDCHVKTTPKEPAAKPVLTFKRIEGSPVPDAGPCGGRGGFWGRKKGRGRHQFHGGPYGQHHGPRPHGGPHGHPHAPPPHAGGPPPVPGGYGFMGRSTLNAPSVFSPAESTVEQLVEEAIK</sequence>
<evidence type="ECO:0000313" key="6">
    <source>
        <dbReference type="EMBL" id="GMI39523.1"/>
    </source>
</evidence>